<dbReference type="SUPFAM" id="SSF52047">
    <property type="entry name" value="RNI-like"/>
    <property type="match status" value="1"/>
</dbReference>
<dbReference type="HOGENOM" id="CLU_021164_0_2_1"/>
<dbReference type="Gene3D" id="3.80.10.10">
    <property type="entry name" value="Ribonuclease Inhibitor"/>
    <property type="match status" value="2"/>
</dbReference>
<keyword evidence="2" id="KW-1185">Reference proteome</keyword>
<evidence type="ECO:0008006" key="3">
    <source>
        <dbReference type="Google" id="ProtNLM"/>
    </source>
</evidence>
<evidence type="ECO:0000313" key="1">
    <source>
        <dbReference type="EMBL" id="KIJ57660.1"/>
    </source>
</evidence>
<dbReference type="Proteomes" id="UP000053820">
    <property type="component" value="Unassembled WGS sequence"/>
</dbReference>
<reference evidence="1 2" key="1">
    <citation type="submission" date="2014-04" db="EMBL/GenBank/DDBJ databases">
        <title>Evolutionary Origins and Diversification of the Mycorrhizal Mutualists.</title>
        <authorList>
            <consortium name="DOE Joint Genome Institute"/>
            <consortium name="Mycorrhizal Genomics Consortium"/>
            <person name="Kohler A."/>
            <person name="Kuo A."/>
            <person name="Nagy L.G."/>
            <person name="Floudas D."/>
            <person name="Copeland A."/>
            <person name="Barry K.W."/>
            <person name="Cichocki N."/>
            <person name="Veneault-Fourrey C."/>
            <person name="LaButti K."/>
            <person name="Lindquist E.A."/>
            <person name="Lipzen A."/>
            <person name="Lundell T."/>
            <person name="Morin E."/>
            <person name="Murat C."/>
            <person name="Riley R."/>
            <person name="Ohm R."/>
            <person name="Sun H."/>
            <person name="Tunlid A."/>
            <person name="Henrissat B."/>
            <person name="Grigoriev I.V."/>
            <person name="Hibbett D.S."/>
            <person name="Martin F."/>
        </authorList>
    </citation>
    <scope>NUCLEOTIDE SEQUENCE [LARGE SCALE GENOMIC DNA]</scope>
    <source>
        <strain evidence="1 2">MD-312</strain>
    </source>
</reference>
<proteinExistence type="predicted"/>
<dbReference type="AlphaFoldDB" id="A0A0C9VJQ8"/>
<accession>A0A0C9VJQ8</accession>
<dbReference type="OrthoDB" id="2841072at2759"/>
<sequence length="506" mass="56325">MGGNDRTISPFSDEEWKILLHYTPRVRELSIDMMGFDRPSDDLSLKVLGSVMFRTTPLLPNLRQLRWSCRDEPEMVYIRPLLTPTITHLEISFRDGDDSASLAVLQIYHILCPNLRSICFEHRNLTTEVSTAVCQAQNLESIDCGRINDTALTHITQSLTLKKFSAQVYHVDSHRILRDIARDNGPDLPPFRNVKVINLHLDDLSFIIPFLKPHYQSFNDMTITFWAVPTTAVLRAFFSALASIPRQGSVRRVKLCHIGWFDGGQTGSHQPLTYESLCPLLSFTRLCELDLELGNPLSLNDEELATLARAWPCLEVLKVNCSSQWRVDPSSNPVTLNGLVSLLRICPMLCELGLPIDAREVPLPSLDPRAPQVPSSSGAQHGSWGIHNAKIKTLHLPESPIKDPASVATFLAELLPSLGDVDTPRPPPTEEILSRLPQYNPLLNTGLHTVLTSPYAFLQQPNPLLPPGATGGPAGSDYKRLWAQVNEYLHKRAALRVSATELGASL</sequence>
<protein>
    <recommendedName>
        <fullName evidence="3">F-box domain-containing protein</fullName>
    </recommendedName>
</protein>
<organism evidence="1 2">
    <name type="scientific">Hydnomerulius pinastri MD-312</name>
    <dbReference type="NCBI Taxonomy" id="994086"/>
    <lineage>
        <taxon>Eukaryota</taxon>
        <taxon>Fungi</taxon>
        <taxon>Dikarya</taxon>
        <taxon>Basidiomycota</taxon>
        <taxon>Agaricomycotina</taxon>
        <taxon>Agaricomycetes</taxon>
        <taxon>Agaricomycetidae</taxon>
        <taxon>Boletales</taxon>
        <taxon>Boletales incertae sedis</taxon>
        <taxon>Leucogyrophana</taxon>
    </lineage>
</organism>
<evidence type="ECO:0000313" key="2">
    <source>
        <dbReference type="Proteomes" id="UP000053820"/>
    </source>
</evidence>
<name>A0A0C9VJQ8_9AGAM</name>
<gene>
    <name evidence="1" type="ORF">HYDPIDRAFT_120487</name>
</gene>
<dbReference type="EMBL" id="KN840196">
    <property type="protein sequence ID" value="KIJ57660.1"/>
    <property type="molecule type" value="Genomic_DNA"/>
</dbReference>
<dbReference type="InterPro" id="IPR032675">
    <property type="entry name" value="LRR_dom_sf"/>
</dbReference>